<dbReference type="STRING" id="1603555.SU86_008870"/>
<dbReference type="SUPFAM" id="SSF53335">
    <property type="entry name" value="S-adenosyl-L-methionine-dependent methyltransferases"/>
    <property type="match status" value="1"/>
</dbReference>
<evidence type="ECO:0000259" key="1">
    <source>
        <dbReference type="Pfam" id="PF13649"/>
    </source>
</evidence>
<sequence length="290" mass="33162">MYHHTIKYLKCVRCHSGLKLESYIEDSEIIEGILSCMRCGLVYPIVSGVPILWNDFTSYLANRQKLGGELLLSVKFPKLKSLIKSSLSKASKDTNDLSIIEKRWAAIYQKNQKSRFYQTVKKSFDLDCELSVEYGCSIGVMSAHLAKHSTTSFGIDKSFYAIVQAKKTPHQNLDYIIADSLEPPFDKTKFDLILGLNLFELIEPKKLLKLLSGQMRKNSTLVLSDPYDYERGAKSIKEPLYPDSLRKELIKLGYTISRKTKKPSHIIWDLKLHDRAKLQYLVDLVIAKFG</sequence>
<dbReference type="OrthoDB" id="6467at2157"/>
<feature type="domain" description="Methyltransferase" evidence="1">
    <location>
        <begin position="133"/>
        <end position="212"/>
    </location>
</feature>
<dbReference type="RefSeq" id="WP_048187216.1">
    <property type="nucleotide sequence ID" value="NZ_CP011097.1"/>
</dbReference>
<dbReference type="Proteomes" id="UP000266745">
    <property type="component" value="Chromosome"/>
</dbReference>
<dbReference type="GeneID" id="24874673"/>
<dbReference type="InterPro" id="IPR041698">
    <property type="entry name" value="Methyltransf_25"/>
</dbReference>
<keyword evidence="3" id="KW-1185">Reference proteome</keyword>
<dbReference type="SUPFAM" id="SSF158997">
    <property type="entry name" value="Trm112p-like"/>
    <property type="match status" value="1"/>
</dbReference>
<organism evidence="2 3">
    <name type="scientific">Candidatus Nitrosotenuis cloacae</name>
    <dbReference type="NCBI Taxonomy" id="1603555"/>
    <lineage>
        <taxon>Archaea</taxon>
        <taxon>Nitrososphaerota</taxon>
        <taxon>Candidatus Nitrosotenuis</taxon>
    </lineage>
</organism>
<accession>A0A3G1B6B6</accession>
<evidence type="ECO:0000313" key="3">
    <source>
        <dbReference type="Proteomes" id="UP000266745"/>
    </source>
</evidence>
<dbReference type="InterPro" id="IPR029063">
    <property type="entry name" value="SAM-dependent_MTases_sf"/>
</dbReference>
<gene>
    <name evidence="2" type="ORF">SU86_008870</name>
</gene>
<name>A0A3G1B6B6_9ARCH</name>
<dbReference type="Gene3D" id="2.20.25.10">
    <property type="match status" value="1"/>
</dbReference>
<dbReference type="AlphaFoldDB" id="A0A3G1B6B6"/>
<proteinExistence type="predicted"/>
<dbReference type="Gene3D" id="3.40.50.150">
    <property type="entry name" value="Vaccinia Virus protein VP39"/>
    <property type="match status" value="1"/>
</dbReference>
<protein>
    <recommendedName>
        <fullName evidence="1">Methyltransferase domain-containing protein</fullName>
    </recommendedName>
</protein>
<dbReference type="EMBL" id="CP011097">
    <property type="protein sequence ID" value="AJZ76448.1"/>
    <property type="molecule type" value="Genomic_DNA"/>
</dbReference>
<reference evidence="2 3" key="1">
    <citation type="journal article" date="2016" name="Sci. Rep.">
        <title>A novel ammonia-oxidizing archaeon from wastewater treatment plant: Its enrichment, physiological and genomic characteristics.</title>
        <authorList>
            <person name="Li Y."/>
            <person name="Ding K."/>
            <person name="Wen X."/>
            <person name="Zhang B."/>
            <person name="Shen B."/>
            <person name="Yang Y."/>
        </authorList>
    </citation>
    <scope>NUCLEOTIDE SEQUENCE [LARGE SCALE GENOMIC DNA]</scope>
    <source>
        <strain evidence="2 3">SAT1</strain>
    </source>
</reference>
<dbReference type="KEGG" id="tah:SU86_008870"/>
<evidence type="ECO:0000313" key="2">
    <source>
        <dbReference type="EMBL" id="AJZ76448.1"/>
    </source>
</evidence>
<dbReference type="Pfam" id="PF13649">
    <property type="entry name" value="Methyltransf_25"/>
    <property type="match status" value="1"/>
</dbReference>